<organism evidence="2 3">
    <name type="scientific">Methanimicrococcus hongohii</name>
    <dbReference type="NCBI Taxonomy" id="3028295"/>
    <lineage>
        <taxon>Archaea</taxon>
        <taxon>Methanobacteriati</taxon>
        <taxon>Methanobacteriota</taxon>
        <taxon>Stenosarchaea group</taxon>
        <taxon>Methanomicrobia</taxon>
        <taxon>Methanosarcinales</taxon>
        <taxon>Methanosarcinaceae</taxon>
        <taxon>Methanimicrococcus</taxon>
    </lineage>
</organism>
<proteinExistence type="predicted"/>
<reference evidence="2 3" key="1">
    <citation type="submission" date="2023-07" db="EMBL/GenBank/DDBJ databases">
        <title>Closed genoem sequence of Methanomicrococcus sp. Hf6.</title>
        <authorList>
            <person name="Poehlein A."/>
            <person name="Protasov E."/>
            <person name="Platt K."/>
            <person name="Reeh H."/>
            <person name="Daniel R."/>
            <person name="Brune A."/>
        </authorList>
    </citation>
    <scope>NUCLEOTIDE SEQUENCE [LARGE SCALE GENOMIC DNA]</scope>
    <source>
        <strain evidence="2 3">Hf6</strain>
    </source>
</reference>
<evidence type="ECO:0000313" key="2">
    <source>
        <dbReference type="EMBL" id="WNY23926.1"/>
    </source>
</evidence>
<evidence type="ECO:0000256" key="1">
    <source>
        <dbReference type="SAM" id="MobiDB-lite"/>
    </source>
</evidence>
<protein>
    <submittedName>
        <fullName evidence="2">Uncharacterized protein</fullName>
    </submittedName>
</protein>
<name>A0AA96V9I3_9EURY</name>
<evidence type="ECO:0000313" key="3">
    <source>
        <dbReference type="Proteomes" id="UP001302978"/>
    </source>
</evidence>
<gene>
    <name evidence="2" type="ORF">MmiHf6_12500</name>
</gene>
<dbReference type="AlphaFoldDB" id="A0AA96V9I3"/>
<accession>A0AA96V9I3</accession>
<dbReference type="KEGG" id="mehf:MmiHf6_12500"/>
<dbReference type="Proteomes" id="UP001302978">
    <property type="component" value="Chromosome"/>
</dbReference>
<sequence length="171" mass="19715">MIDFDFGFFKNAGRFLCHLFKILALARGGGAAKKSLRDFFSKHLPPTANKHLPPTTNKHLPPTANKHHTPTANKHLPPTANKHHTPTANRRSPQKSRSDFLQTPPSPRLMKFCERTTEGRSRAKFEQIFLTKRIYHQNPIFIHEKKSVSVAHFHIHHFNCFLKRLLIDADK</sequence>
<feature type="region of interest" description="Disordered" evidence="1">
    <location>
        <begin position="42"/>
        <end position="105"/>
    </location>
</feature>
<keyword evidence="3" id="KW-1185">Reference proteome</keyword>
<dbReference type="EMBL" id="CP131059">
    <property type="protein sequence ID" value="WNY23926.1"/>
    <property type="molecule type" value="Genomic_DNA"/>
</dbReference>